<dbReference type="Proteomes" id="UP000198460">
    <property type="component" value="Unassembled WGS sequence"/>
</dbReference>
<name>A0A238H227_9BURK</name>
<dbReference type="EMBL" id="FXAN01000040">
    <property type="protein sequence ID" value="SMF99304.1"/>
    <property type="molecule type" value="Genomic_DNA"/>
</dbReference>
<proteinExistence type="predicted"/>
<reference evidence="1 2" key="1">
    <citation type="submission" date="2017-04" db="EMBL/GenBank/DDBJ databases">
        <authorList>
            <person name="Afonso C.L."/>
            <person name="Miller P.J."/>
            <person name="Scott M.A."/>
            <person name="Spackman E."/>
            <person name="Goraichik I."/>
            <person name="Dimitrov K.M."/>
            <person name="Suarez D.L."/>
            <person name="Swayne D.E."/>
        </authorList>
    </citation>
    <scope>NUCLEOTIDE SEQUENCE [LARGE SCALE GENOMIC DNA]</scope>
    <source>
        <strain evidence="1">LMG 28154</strain>
    </source>
</reference>
<accession>A0A238H227</accession>
<gene>
    <name evidence="1" type="ORF">BSIN_0034</name>
</gene>
<evidence type="ECO:0000313" key="2">
    <source>
        <dbReference type="Proteomes" id="UP000198460"/>
    </source>
</evidence>
<evidence type="ECO:0000313" key="1">
    <source>
        <dbReference type="EMBL" id="SMF99304.1"/>
    </source>
</evidence>
<protein>
    <submittedName>
        <fullName evidence="1">Uncharacterized protein</fullName>
    </submittedName>
</protein>
<sequence length="37" mass="4150">MDDTVQKNVDVLIKNNCAGELIAAQLWIGWRVTFVTS</sequence>
<organism evidence="1 2">
    <name type="scientific">Burkholderia singularis</name>
    <dbReference type="NCBI Taxonomy" id="1503053"/>
    <lineage>
        <taxon>Bacteria</taxon>
        <taxon>Pseudomonadati</taxon>
        <taxon>Pseudomonadota</taxon>
        <taxon>Betaproteobacteria</taxon>
        <taxon>Burkholderiales</taxon>
        <taxon>Burkholderiaceae</taxon>
        <taxon>Burkholderia</taxon>
        <taxon>pseudomallei group</taxon>
    </lineage>
</organism>
<dbReference type="AlphaFoldDB" id="A0A238H227"/>